<accession>A0A1I3I9J9</accession>
<dbReference type="EMBL" id="FOQD01000009">
    <property type="protein sequence ID" value="SFI44674.1"/>
    <property type="molecule type" value="Genomic_DNA"/>
</dbReference>
<protein>
    <submittedName>
        <fullName evidence="1">Uncharacterized protein</fullName>
    </submittedName>
</protein>
<evidence type="ECO:0000313" key="2">
    <source>
        <dbReference type="Proteomes" id="UP000199518"/>
    </source>
</evidence>
<keyword evidence="2" id="KW-1185">Reference proteome</keyword>
<reference evidence="2" key="1">
    <citation type="submission" date="2016-10" db="EMBL/GenBank/DDBJ databases">
        <authorList>
            <person name="Varghese N."/>
            <person name="Submissions S."/>
        </authorList>
    </citation>
    <scope>NUCLEOTIDE SEQUENCE [LARGE SCALE GENOMIC DNA]</scope>
    <source>
        <strain evidence="2">DSM 26348</strain>
    </source>
</reference>
<evidence type="ECO:0000313" key="1">
    <source>
        <dbReference type="EMBL" id="SFI44674.1"/>
    </source>
</evidence>
<sequence length="123" mass="13317">MAKKKSSRAEFNMSAEIRNLLQSNPAQSSREIFEALQTQFPGQEINRNSCNVAFSHARRKLGIRGGSKRVVVRRAKPGVKVSGGSVGGLNFDVLKAARELLTQAGSAEAATQAIHQLQSLQIN</sequence>
<dbReference type="AlphaFoldDB" id="A0A1I3I9J9"/>
<dbReference type="Proteomes" id="UP000199518">
    <property type="component" value="Unassembled WGS sequence"/>
</dbReference>
<organism evidence="1 2">
    <name type="scientific">Planctomicrobium piriforme</name>
    <dbReference type="NCBI Taxonomy" id="1576369"/>
    <lineage>
        <taxon>Bacteria</taxon>
        <taxon>Pseudomonadati</taxon>
        <taxon>Planctomycetota</taxon>
        <taxon>Planctomycetia</taxon>
        <taxon>Planctomycetales</taxon>
        <taxon>Planctomycetaceae</taxon>
        <taxon>Planctomicrobium</taxon>
    </lineage>
</organism>
<proteinExistence type="predicted"/>
<name>A0A1I3I9J9_9PLAN</name>
<gene>
    <name evidence="1" type="ORF">SAMN05421753_10928</name>
</gene>